<gene>
    <name evidence="1" type="ORF">GCM10009742_57020</name>
</gene>
<comment type="caution">
    <text evidence="1">The sequence shown here is derived from an EMBL/GenBank/DDBJ whole genome shotgun (WGS) entry which is preliminary data.</text>
</comment>
<protein>
    <submittedName>
        <fullName evidence="1">Uncharacterized protein</fullName>
    </submittedName>
</protein>
<organism evidence="1 2">
    <name type="scientific">Kribbella karoonensis</name>
    <dbReference type="NCBI Taxonomy" id="324851"/>
    <lineage>
        <taxon>Bacteria</taxon>
        <taxon>Bacillati</taxon>
        <taxon>Actinomycetota</taxon>
        <taxon>Actinomycetes</taxon>
        <taxon>Propionibacteriales</taxon>
        <taxon>Kribbellaceae</taxon>
        <taxon>Kribbella</taxon>
    </lineage>
</organism>
<sequence>MLRRVGITVQIIDVSGTGRVGATTVLEGIPSEITLRDLIRTRVREEVARSNAAPEQRRVDWEPQADRAIEAFECNGFFVLVDDRQVTELDEELALTANSDIRFVRLVQLAGG</sequence>
<dbReference type="Proteomes" id="UP001500190">
    <property type="component" value="Unassembled WGS sequence"/>
</dbReference>
<accession>A0ABN2EAE5</accession>
<keyword evidence="2" id="KW-1185">Reference proteome</keyword>
<name>A0ABN2EAE5_9ACTN</name>
<proteinExistence type="predicted"/>
<reference evidence="1 2" key="1">
    <citation type="journal article" date="2019" name="Int. J. Syst. Evol. Microbiol.">
        <title>The Global Catalogue of Microorganisms (GCM) 10K type strain sequencing project: providing services to taxonomists for standard genome sequencing and annotation.</title>
        <authorList>
            <consortium name="The Broad Institute Genomics Platform"/>
            <consortium name="The Broad Institute Genome Sequencing Center for Infectious Disease"/>
            <person name="Wu L."/>
            <person name="Ma J."/>
        </authorList>
    </citation>
    <scope>NUCLEOTIDE SEQUENCE [LARGE SCALE GENOMIC DNA]</scope>
    <source>
        <strain evidence="1 2">JCM 14304</strain>
    </source>
</reference>
<dbReference type="EMBL" id="BAAAND010000008">
    <property type="protein sequence ID" value="GAA1601467.1"/>
    <property type="molecule type" value="Genomic_DNA"/>
</dbReference>
<evidence type="ECO:0000313" key="1">
    <source>
        <dbReference type="EMBL" id="GAA1601467.1"/>
    </source>
</evidence>
<evidence type="ECO:0000313" key="2">
    <source>
        <dbReference type="Proteomes" id="UP001500190"/>
    </source>
</evidence>